<organism evidence="2 3">
    <name type="scientific">Escherichia coli</name>
    <dbReference type="NCBI Taxonomy" id="562"/>
    <lineage>
        <taxon>Bacteria</taxon>
        <taxon>Pseudomonadati</taxon>
        <taxon>Pseudomonadota</taxon>
        <taxon>Gammaproteobacteria</taxon>
        <taxon>Enterobacterales</taxon>
        <taxon>Enterobacteriaceae</taxon>
        <taxon>Escherichia</taxon>
    </lineage>
</organism>
<protein>
    <submittedName>
        <fullName evidence="2">Alpha-L-Rha alpha-1,3-L-rhamnosyltransferase</fullName>
    </submittedName>
</protein>
<sequence>MITVCIATFNGEKYIREQLNSILFQLSLQDEVIVSDDGS</sequence>
<dbReference type="AlphaFoldDB" id="A0AAP8LA49"/>
<dbReference type="SUPFAM" id="SSF53448">
    <property type="entry name" value="Nucleotide-diphospho-sugar transferases"/>
    <property type="match status" value="1"/>
</dbReference>
<feature type="domain" description="Glycosyltransferase 2-like" evidence="1">
    <location>
        <begin position="3"/>
        <end position="39"/>
    </location>
</feature>
<evidence type="ECO:0000313" key="3">
    <source>
        <dbReference type="Proteomes" id="UP000233549"/>
    </source>
</evidence>
<dbReference type="Gene3D" id="3.90.550.10">
    <property type="entry name" value="Spore Coat Polysaccharide Biosynthesis Protein SpsA, Chain A"/>
    <property type="match status" value="1"/>
</dbReference>
<proteinExistence type="predicted"/>
<dbReference type="Proteomes" id="UP000233549">
    <property type="component" value="Unassembled WGS sequence"/>
</dbReference>
<dbReference type="InterPro" id="IPR001173">
    <property type="entry name" value="Glyco_trans_2-like"/>
</dbReference>
<dbReference type="Pfam" id="PF00535">
    <property type="entry name" value="Glycos_transf_2"/>
    <property type="match status" value="1"/>
</dbReference>
<gene>
    <name evidence="2" type="ORF">CWS33_30895</name>
</gene>
<accession>A0AAP8LA49</accession>
<dbReference type="InterPro" id="IPR029044">
    <property type="entry name" value="Nucleotide-diphossugar_trans"/>
</dbReference>
<feature type="non-terminal residue" evidence="2">
    <location>
        <position position="39"/>
    </location>
</feature>
<dbReference type="EMBL" id="PITP01000763">
    <property type="protein sequence ID" value="PKD78319.1"/>
    <property type="molecule type" value="Genomic_DNA"/>
</dbReference>
<evidence type="ECO:0000259" key="1">
    <source>
        <dbReference type="Pfam" id="PF00535"/>
    </source>
</evidence>
<name>A0AAP8LA49_ECOLX</name>
<dbReference type="RefSeq" id="WP_141086378.1">
    <property type="nucleotide sequence ID" value="NZ_PITP01000763.1"/>
</dbReference>
<evidence type="ECO:0000313" key="2">
    <source>
        <dbReference type="EMBL" id="PKD78319.1"/>
    </source>
</evidence>
<comment type="caution">
    <text evidence="2">The sequence shown here is derived from an EMBL/GenBank/DDBJ whole genome shotgun (WGS) entry which is preliminary data.</text>
</comment>
<reference evidence="2 3" key="1">
    <citation type="submission" date="2017-12" db="EMBL/GenBank/DDBJ databases">
        <title>Rapid rising of carbapenem-resistant Enterobacteriaceae(CRE) and emergence of colistin resistance genemcr-1 in CRE in the hospital of Henan, China.</title>
        <authorList>
            <person name="Sun Q."/>
            <person name="Zhang R."/>
            <person name="Li Y."/>
            <person name="Shen Y."/>
            <person name="Zhang Y."/>
            <person name="Yang J."/>
            <person name="Shu L."/>
            <person name="Zhou H."/>
            <person name="Wang Y."/>
            <person name="Wang B."/>
            <person name="Shen Z."/>
        </authorList>
    </citation>
    <scope>NUCLEOTIDE SEQUENCE [LARGE SCALE GENOMIC DNA]</scope>
    <source>
        <strain evidence="2 3">3512</strain>
    </source>
</reference>